<accession>Q2LC64</accession>
<evidence type="ECO:0000256" key="1">
    <source>
        <dbReference type="SAM" id="MobiDB-lite"/>
    </source>
</evidence>
<feature type="region of interest" description="Disordered" evidence="1">
    <location>
        <begin position="112"/>
        <end position="141"/>
    </location>
</feature>
<sequence length="215" mass="23562">HALPASELVKAVHHYASHYYEVLAPEGRGRTDTVQRRDPNEEAAARSVGGAPVNRRLIDERSMDETALLAFGILLEEAGRAVLGRDGAMVLTEAAADGEADGEYEVRRVEESVQKRTRRKRATKRRQAEPSGWRASQQNGENLETASHCVSKDAAYICVVTCIVDAAAGLSQEILSWLGYGDLIDSGKVRQDSVSAERQGRGVTETQHPRQCCMM</sequence>
<evidence type="ECO:0000313" key="2">
    <source>
        <dbReference type="EMBL" id="ABC67795.1"/>
    </source>
</evidence>
<dbReference type="InterPro" id="IPR022793">
    <property type="entry name" value="Rrn10"/>
</dbReference>
<feature type="region of interest" description="Disordered" evidence="1">
    <location>
        <begin position="30"/>
        <end position="49"/>
    </location>
</feature>
<feature type="compositionally biased region" description="Basic and acidic residues" evidence="1">
    <location>
        <begin position="30"/>
        <end position="44"/>
    </location>
</feature>
<dbReference type="EMBL" id="DQ336950">
    <property type="protein sequence ID" value="ABC67795.1"/>
    <property type="molecule type" value="mRNA"/>
</dbReference>
<feature type="compositionally biased region" description="Basic residues" evidence="1">
    <location>
        <begin position="115"/>
        <end position="125"/>
    </location>
</feature>
<dbReference type="AlphaFoldDB" id="Q2LC64"/>
<dbReference type="GO" id="GO:0006360">
    <property type="term" value="P:transcription by RNA polymerase I"/>
    <property type="evidence" value="ECO:0007669"/>
    <property type="project" value="InterPro"/>
</dbReference>
<reference evidence="2" key="1">
    <citation type="submission" date="2005-12" db="EMBL/GenBank/DDBJ databases">
        <title>Identification of SSG-2 interacting partners using the yeast two hybrid system in Sporothrix schenckii.</title>
        <authorList>
            <person name="Valentin-Berrios S.D."/>
            <person name="Rodriguez-Del Valle N."/>
        </authorList>
    </citation>
    <scope>NUCLEOTIDE SEQUENCE</scope>
</reference>
<proteinExistence type="evidence at transcript level"/>
<protein>
    <submittedName>
        <fullName evidence="2">Membrane protein</fullName>
    </submittedName>
</protein>
<organism evidence="2">
    <name type="scientific">Sporothrix schenckii</name>
    <name type="common">Rose-picker's disease fungus</name>
    <dbReference type="NCBI Taxonomy" id="29908"/>
    <lineage>
        <taxon>Eukaryota</taxon>
        <taxon>Fungi</taxon>
        <taxon>Dikarya</taxon>
        <taxon>Ascomycota</taxon>
        <taxon>Pezizomycotina</taxon>
        <taxon>Sordariomycetes</taxon>
        <taxon>Sordariomycetidae</taxon>
        <taxon>Ophiostomatales</taxon>
        <taxon>Ophiostomataceae</taxon>
        <taxon>Sporothrix</taxon>
    </lineage>
</organism>
<dbReference type="VEuPathDB" id="FungiDB:SPSK_00876"/>
<dbReference type="PANTHER" id="PTHR28054:SF1">
    <property type="entry name" value="RNA POLYMERASE I-SPECIFIC TRANSCRIPTION INITIATION FACTOR RRN10"/>
    <property type="match status" value="1"/>
</dbReference>
<feature type="non-terminal residue" evidence="2">
    <location>
        <position position="1"/>
    </location>
</feature>
<name>Q2LC64_SPOSC</name>
<dbReference type="PANTHER" id="PTHR28054">
    <property type="entry name" value="RNA POLYMERASE I-SPECIFIC TRANSCRIPTION INITIATION FACTOR RRN10"/>
    <property type="match status" value="1"/>
</dbReference>